<dbReference type="FunFam" id="1.10.275.20:FF:000001">
    <property type="entry name" value="carnitine O-palmitoyltransferase 2, mitochondrial"/>
    <property type="match status" value="1"/>
</dbReference>
<dbReference type="InterPro" id="IPR000542">
    <property type="entry name" value="Carn_acyl_trans"/>
</dbReference>
<dbReference type="Gene3D" id="1.20.1280.180">
    <property type="match status" value="1"/>
</dbReference>
<protein>
    <recommendedName>
        <fullName evidence="11">Choline/carnitine acyltransferase domain-containing protein</fullName>
    </recommendedName>
</protein>
<evidence type="ECO:0000256" key="5">
    <source>
        <dbReference type="ARBA" id="ARBA00022832"/>
    </source>
</evidence>
<dbReference type="Pfam" id="PF00755">
    <property type="entry name" value="Carn_acyltransf"/>
    <property type="match status" value="1"/>
</dbReference>
<evidence type="ECO:0000259" key="11">
    <source>
        <dbReference type="Pfam" id="PF00755"/>
    </source>
</evidence>
<keyword evidence="3" id="KW-0813">Transport</keyword>
<evidence type="ECO:0000256" key="2">
    <source>
        <dbReference type="ARBA" id="ARBA00005232"/>
    </source>
</evidence>
<evidence type="ECO:0000256" key="7">
    <source>
        <dbReference type="ARBA" id="ARBA00023315"/>
    </source>
</evidence>
<keyword evidence="13" id="KW-1185">Reference proteome</keyword>
<evidence type="ECO:0000256" key="4">
    <source>
        <dbReference type="ARBA" id="ARBA00022679"/>
    </source>
</evidence>
<dbReference type="GO" id="GO:0005739">
    <property type="term" value="C:mitochondrion"/>
    <property type="evidence" value="ECO:0007669"/>
    <property type="project" value="TreeGrafter"/>
</dbReference>
<organism evidence="12 13">
    <name type="scientific">Aphis glycines</name>
    <name type="common">Soybean aphid</name>
    <dbReference type="NCBI Taxonomy" id="307491"/>
    <lineage>
        <taxon>Eukaryota</taxon>
        <taxon>Metazoa</taxon>
        <taxon>Ecdysozoa</taxon>
        <taxon>Arthropoda</taxon>
        <taxon>Hexapoda</taxon>
        <taxon>Insecta</taxon>
        <taxon>Pterygota</taxon>
        <taxon>Neoptera</taxon>
        <taxon>Paraneoptera</taxon>
        <taxon>Hemiptera</taxon>
        <taxon>Sternorrhyncha</taxon>
        <taxon>Aphidomorpha</taxon>
        <taxon>Aphidoidea</taxon>
        <taxon>Aphididae</taxon>
        <taxon>Aphidini</taxon>
        <taxon>Aphis</taxon>
        <taxon>Aphis</taxon>
    </lineage>
</organism>
<dbReference type="AlphaFoldDB" id="A0A6G0TCP6"/>
<gene>
    <name evidence="12" type="ORF">AGLY_011916</name>
</gene>
<feature type="active site" description="Proton acceptor" evidence="9">
    <location>
        <position position="380"/>
    </location>
</feature>
<keyword evidence="5" id="KW-0276">Fatty acid metabolism</keyword>
<dbReference type="SUPFAM" id="SSF52777">
    <property type="entry name" value="CoA-dependent acyltransferases"/>
    <property type="match status" value="2"/>
</dbReference>
<dbReference type="Gene3D" id="3.30.559.10">
    <property type="entry name" value="Chloramphenicol acetyltransferase-like domain"/>
    <property type="match status" value="1"/>
</dbReference>
<dbReference type="Proteomes" id="UP000475862">
    <property type="component" value="Unassembled WGS sequence"/>
</dbReference>
<comment type="catalytic activity">
    <reaction evidence="8">
        <text>4,8-dimethylnonanoyl-CoA + (R)-carnitine = O-4,8-dimethylnonanoyl-(R)-carnitine + CoA</text>
        <dbReference type="Rhea" id="RHEA:44860"/>
        <dbReference type="ChEBI" id="CHEBI:16347"/>
        <dbReference type="ChEBI" id="CHEBI:57287"/>
        <dbReference type="ChEBI" id="CHEBI:77061"/>
        <dbReference type="ChEBI" id="CHEBI:84654"/>
    </reaction>
</comment>
<dbReference type="FunFam" id="1.20.1280.180:FF:000001">
    <property type="entry name" value="Carnitine O-palmitoyltransferase 2, mitochondrial"/>
    <property type="match status" value="1"/>
</dbReference>
<dbReference type="EMBL" id="VYZN01000045">
    <property type="protein sequence ID" value="KAE9529240.1"/>
    <property type="molecule type" value="Genomic_DNA"/>
</dbReference>
<comment type="similarity">
    <text evidence="2 10">Belongs to the carnitine/choline acetyltransferase family.</text>
</comment>
<evidence type="ECO:0000256" key="8">
    <source>
        <dbReference type="ARBA" id="ARBA00048999"/>
    </source>
</evidence>
<dbReference type="GO" id="GO:0004095">
    <property type="term" value="F:carnitine O-palmitoyltransferase activity"/>
    <property type="evidence" value="ECO:0007669"/>
    <property type="project" value="TreeGrafter"/>
</dbReference>
<dbReference type="PANTHER" id="PTHR22589:SF16">
    <property type="entry name" value="CARNITINE O-PALMITOYLTRANSFERASE 2, MITOCHONDRIAL"/>
    <property type="match status" value="1"/>
</dbReference>
<reference evidence="12 13" key="1">
    <citation type="submission" date="2019-08" db="EMBL/GenBank/DDBJ databases">
        <title>The genome of the soybean aphid Biotype 1, its phylome, world population structure and adaptation to the North American continent.</title>
        <authorList>
            <person name="Giordano R."/>
            <person name="Donthu R.K."/>
            <person name="Hernandez A.G."/>
            <person name="Wright C.L."/>
            <person name="Zimin A.V."/>
        </authorList>
    </citation>
    <scope>NUCLEOTIDE SEQUENCE [LARGE SCALE GENOMIC DNA]</scope>
    <source>
        <tissue evidence="12">Whole aphids</tissue>
    </source>
</reference>
<sequence>MLSKYKPRINSHLVEKVKFQNADSAIKMLTQIRHKSDDYQYIQNSIIPTMHFQRSLPRLPVPELKLTCQRYLKALQPLLSKNDYLRTKDVVENFEQNDGQLLQDLLKKKNDLNKNTSYITKDWFDMYLTERTSLPINYNPLLVFRQLDNAYNNNQLLRSTNLLISSLRFYKSLKANILEPEIFHINPKKSDTIQFRKLMKYLPESISWYGAYMYNAYPLDMSQYNSLFNNTRIPMANQDVLHNNTSSKHIVVMRRGHFYKFDVLDNQGNILNPQLLLSKIQYILNDDIAPSNHPIGILTTTERNNWADLRNYLIKLGNEESLRIIDDSLMMIALDDERPRPDPKACVEQYLHSDGINRWFDKSFTLIVCADGTSGLNFEHSWGDGVAVLRYFQDISKDTTDFPRCHPENLNQVLLSADELDVKKLEFNLDEKIKCDIIKVKNEFKRKYDSLDVNYFEFFDVGRKTCKNFGISADSLMQLCFQLGHYKLHKKHVGTYESCSTAAFKQGRTETVRPCTMKTADFCYAVTSKNKPSNSDLVNMIKQCSVEHSKLVKEAAMGQGFDRHLFALRLLAKEKNLKIPSLFTDPAYSQINHNILSTSSLTSDHVWLGGFGPVVKDGFGIGYTIREDYSGAIITNYKEHSDGDSFRDAVTQSFNQILDILKK</sequence>
<dbReference type="InterPro" id="IPR023213">
    <property type="entry name" value="CAT-like_dom_sf"/>
</dbReference>
<comment type="pathway">
    <text evidence="1">Lipid metabolism; fatty acid beta-oxidation.</text>
</comment>
<evidence type="ECO:0000256" key="6">
    <source>
        <dbReference type="ARBA" id="ARBA00023098"/>
    </source>
</evidence>
<dbReference type="InterPro" id="IPR042231">
    <property type="entry name" value="Cho/carn_acyl_trans_2"/>
</dbReference>
<dbReference type="GO" id="GO:0006635">
    <property type="term" value="P:fatty acid beta-oxidation"/>
    <property type="evidence" value="ECO:0007669"/>
    <property type="project" value="UniProtKB-UniPathway"/>
</dbReference>
<dbReference type="UniPathway" id="UPA00659"/>
<evidence type="ECO:0000313" key="12">
    <source>
        <dbReference type="EMBL" id="KAE9529240.1"/>
    </source>
</evidence>
<dbReference type="Gene3D" id="3.30.559.70">
    <property type="entry name" value="Choline/Carnitine o-acyltransferase, domain 2"/>
    <property type="match status" value="1"/>
</dbReference>
<keyword evidence="7 10" id="KW-0012">Acyltransferase</keyword>
<evidence type="ECO:0000256" key="1">
    <source>
        <dbReference type="ARBA" id="ARBA00005005"/>
    </source>
</evidence>
<feature type="domain" description="Choline/carnitine acyltransferase" evidence="11">
    <location>
        <begin position="59"/>
        <end position="651"/>
    </location>
</feature>
<keyword evidence="4 10" id="KW-0808">Transferase</keyword>
<dbReference type="PANTHER" id="PTHR22589">
    <property type="entry name" value="CARNITINE O-ACYLTRANSFERASE"/>
    <property type="match status" value="1"/>
</dbReference>
<dbReference type="OrthoDB" id="240216at2759"/>
<comment type="caution">
    <text evidence="12">The sequence shown here is derived from an EMBL/GenBank/DDBJ whole genome shotgun (WGS) entry which is preliminary data.</text>
</comment>
<evidence type="ECO:0000256" key="9">
    <source>
        <dbReference type="PIRSR" id="PIRSR600542-1"/>
    </source>
</evidence>
<evidence type="ECO:0000256" key="3">
    <source>
        <dbReference type="ARBA" id="ARBA00022448"/>
    </source>
</evidence>
<evidence type="ECO:0000313" key="13">
    <source>
        <dbReference type="Proteomes" id="UP000475862"/>
    </source>
</evidence>
<keyword evidence="6" id="KW-0443">Lipid metabolism</keyword>
<dbReference type="InterPro" id="IPR039551">
    <property type="entry name" value="Cho/carn_acyl_trans"/>
</dbReference>
<dbReference type="PROSITE" id="PS00440">
    <property type="entry name" value="ACYLTRANSF_C_2"/>
    <property type="match status" value="1"/>
</dbReference>
<name>A0A6G0TCP6_APHGL</name>
<evidence type="ECO:0000256" key="10">
    <source>
        <dbReference type="RuleBase" id="RU003801"/>
    </source>
</evidence>
<dbReference type="Gene3D" id="1.10.275.20">
    <property type="entry name" value="Choline/Carnitine o-acyltransferase"/>
    <property type="match status" value="1"/>
</dbReference>
<proteinExistence type="inferred from homology"/>
<dbReference type="InterPro" id="IPR042572">
    <property type="entry name" value="Carn_acyl_trans_N"/>
</dbReference>
<accession>A0A6G0TCP6</accession>